<gene>
    <name evidence="2" type="primary">NCAS0G00480</name>
    <name evidence="2" type="ordered locus">NCAS_0G00480</name>
</gene>
<dbReference type="OrthoDB" id="5563539at2759"/>
<organism evidence="2 3">
    <name type="scientific">Naumovozyma castellii</name>
    <name type="common">Yeast</name>
    <name type="synonym">Saccharomyces castellii</name>
    <dbReference type="NCBI Taxonomy" id="27288"/>
    <lineage>
        <taxon>Eukaryota</taxon>
        <taxon>Fungi</taxon>
        <taxon>Dikarya</taxon>
        <taxon>Ascomycota</taxon>
        <taxon>Saccharomycotina</taxon>
        <taxon>Saccharomycetes</taxon>
        <taxon>Saccharomycetales</taxon>
        <taxon>Saccharomycetaceae</taxon>
        <taxon>Naumovozyma</taxon>
    </lineage>
</organism>
<dbReference type="InParanoid" id="G0VHQ1"/>
<reference evidence="2 3" key="1">
    <citation type="journal article" date="2011" name="Proc. Natl. Acad. Sci. U.S.A.">
        <title>Evolutionary erosion of yeast sex chromosomes by mating-type switching accidents.</title>
        <authorList>
            <person name="Gordon J.L."/>
            <person name="Armisen D."/>
            <person name="Proux-Wera E."/>
            <person name="Oheigeartaigh S.S."/>
            <person name="Byrne K.P."/>
            <person name="Wolfe K.H."/>
        </authorList>
    </citation>
    <scope>NUCLEOTIDE SEQUENCE [LARGE SCALE GENOMIC DNA]</scope>
    <source>
        <strain evidence="3">ATCC 76901 / BCRC 22586 / CBS 4309 / NBRC 1992 / NRRL Y-12630</strain>
    </source>
</reference>
<dbReference type="HOGENOM" id="CLU_058084_1_0_1"/>
<keyword evidence="3" id="KW-1185">Reference proteome</keyword>
<dbReference type="eggNOG" id="ENOG502RYV2">
    <property type="taxonomic scope" value="Eukaryota"/>
</dbReference>
<feature type="compositionally biased region" description="Basic residues" evidence="1">
    <location>
        <begin position="264"/>
        <end position="282"/>
    </location>
</feature>
<evidence type="ECO:0000256" key="1">
    <source>
        <dbReference type="SAM" id="MobiDB-lite"/>
    </source>
</evidence>
<name>G0VHQ1_NAUCA</name>
<feature type="region of interest" description="Disordered" evidence="1">
    <location>
        <begin position="264"/>
        <end position="293"/>
    </location>
</feature>
<evidence type="ECO:0000313" key="3">
    <source>
        <dbReference type="Proteomes" id="UP000001640"/>
    </source>
</evidence>
<dbReference type="KEGG" id="ncs:NCAS_0G00480"/>
<reference key="2">
    <citation type="submission" date="2011-08" db="EMBL/GenBank/DDBJ databases">
        <title>Genome sequence of Naumovozyma castellii.</title>
        <authorList>
            <person name="Gordon J.L."/>
            <person name="Armisen D."/>
            <person name="Proux-Wera E."/>
            <person name="OhEigeartaigh S.S."/>
            <person name="Byrne K.P."/>
            <person name="Wolfe K.H."/>
        </authorList>
    </citation>
    <scope>NUCLEOTIDE SEQUENCE</scope>
    <source>
        <strain>Type strain:CBS 4309</strain>
    </source>
</reference>
<proteinExistence type="predicted"/>
<accession>G0VHQ1</accession>
<dbReference type="EMBL" id="HE576758">
    <property type="protein sequence ID" value="CCC70935.1"/>
    <property type="molecule type" value="Genomic_DNA"/>
</dbReference>
<sequence length="298" mass="34987">MTSLDDTIISPKNLMLLDNVTNYTKEAIDYFNYDFKPSHYLQGVPLSCSLLAKMSKHNLLRLPSCSMEEPIDYSIYLTRLHNALWRRWSINQFNLHDRKCNPLQLDWNKETDMTVLYGPDLAGFIASDQTPGSLMNQKTILASYTPTIGDKFEDILEVQELEVRSDDEGSQSDMGLEYASSWDSTTSSIFDDDDNDDYYDSEMLEAEVKSATTIQERRKRKVLFDNTVLRRDIDSRGYFLESHTIINDIPMQEELSVNYKDHTHKKHRHHHNHHHHHHHHHHEQQQEELLTNNTIIHY</sequence>
<dbReference type="AlphaFoldDB" id="G0VHQ1"/>
<dbReference type="Proteomes" id="UP000001640">
    <property type="component" value="Chromosome 7"/>
</dbReference>
<dbReference type="GeneID" id="96904601"/>
<evidence type="ECO:0000313" key="2">
    <source>
        <dbReference type="EMBL" id="CCC70935.1"/>
    </source>
</evidence>
<dbReference type="OMA" id="INWNKDT"/>
<dbReference type="RefSeq" id="XP_003677288.1">
    <property type="nucleotide sequence ID" value="XM_003677240.1"/>
</dbReference>
<protein>
    <submittedName>
        <fullName evidence="2">Uncharacterized protein</fullName>
    </submittedName>
</protein>